<feature type="signal peptide" evidence="1">
    <location>
        <begin position="1"/>
        <end position="18"/>
    </location>
</feature>
<evidence type="ECO:0000256" key="1">
    <source>
        <dbReference type="SAM" id="SignalP"/>
    </source>
</evidence>
<protein>
    <submittedName>
        <fullName evidence="3">LysM peptidoglycan-binding domain-containing protein</fullName>
    </submittedName>
</protein>
<dbReference type="GO" id="GO:0008932">
    <property type="term" value="F:lytic endotransglycosylase activity"/>
    <property type="evidence" value="ECO:0007669"/>
    <property type="project" value="TreeGrafter"/>
</dbReference>
<dbReference type="SMART" id="SM00257">
    <property type="entry name" value="LysM"/>
    <property type="match status" value="3"/>
</dbReference>
<keyword evidence="4" id="KW-1185">Reference proteome</keyword>
<reference evidence="3 4" key="1">
    <citation type="submission" date="2018-07" db="EMBL/GenBank/DDBJ databases">
        <title>Chryseobacterium lacus sp. nov., isolated from lake water.</title>
        <authorList>
            <person name="Li C.-M."/>
        </authorList>
    </citation>
    <scope>NUCLEOTIDE SEQUENCE [LARGE SCALE GENOMIC DNA]</scope>
    <source>
        <strain evidence="3 4">YLOS41</strain>
    </source>
</reference>
<name>A0A368N263_9FLAO</name>
<dbReference type="Proteomes" id="UP000252172">
    <property type="component" value="Unassembled WGS sequence"/>
</dbReference>
<evidence type="ECO:0000313" key="3">
    <source>
        <dbReference type="EMBL" id="RCU44173.1"/>
    </source>
</evidence>
<dbReference type="AlphaFoldDB" id="A0A368N263"/>
<dbReference type="CDD" id="cd06268">
    <property type="entry name" value="PBP1_ABC_transporter_LIVBP-like"/>
    <property type="match status" value="1"/>
</dbReference>
<gene>
    <name evidence="3" type="ORF">DQ356_03255</name>
</gene>
<evidence type="ECO:0000259" key="2">
    <source>
        <dbReference type="PROSITE" id="PS51782"/>
    </source>
</evidence>
<dbReference type="SUPFAM" id="SSF53822">
    <property type="entry name" value="Periplasmic binding protein-like I"/>
    <property type="match status" value="1"/>
</dbReference>
<comment type="caution">
    <text evidence="3">The sequence shown here is derived from an EMBL/GenBank/DDBJ whole genome shotgun (WGS) entry which is preliminary data.</text>
</comment>
<dbReference type="CDD" id="cd00118">
    <property type="entry name" value="LysM"/>
    <property type="match status" value="2"/>
</dbReference>
<dbReference type="InterPro" id="IPR018392">
    <property type="entry name" value="LysM"/>
</dbReference>
<dbReference type="InterPro" id="IPR028082">
    <property type="entry name" value="Peripla_BP_I"/>
</dbReference>
<dbReference type="InterPro" id="IPR036779">
    <property type="entry name" value="LysM_dom_sf"/>
</dbReference>
<evidence type="ECO:0000313" key="4">
    <source>
        <dbReference type="Proteomes" id="UP000252172"/>
    </source>
</evidence>
<dbReference type="PANTHER" id="PTHR33734:SF22">
    <property type="entry name" value="MEMBRANE-BOUND LYTIC MUREIN TRANSGLYCOSYLASE D"/>
    <property type="match status" value="1"/>
</dbReference>
<dbReference type="Gene3D" id="3.10.350.10">
    <property type="entry name" value="LysM domain"/>
    <property type="match status" value="3"/>
</dbReference>
<sequence length="549" mass="61287">MKKLFIFSGLLFFVSLFAQKTHTVEKGDTLFGISRKYNISVDDLLRLNPESKDGNIKIGEVLRLDGKGSSKQLGYIILKPKETIYGISKQYRISETDLKALNPDLNNQMKAGSRIILPLENIKKYGNGELLEEVTSPKSQANIPVSSNTYTTTGVSSDDFVTYTVQSGDTTFGIVNKFGIALDELIQLNPALSSGLKPGITLKIRKADPAYVKKSGDELNVAIMLPFGYDSNDSKYRNVSLDFLSGAKLAIERNAKKGQKLNVKIIDAGNEATFKNSLTQINKDNTDLIIGPFFKSSVLEVLDYVKTSKIPIVAPFANSEDLYGFSNLIIMETNDQVYADRIMDEVKAVYSDQRIYIVADSDKSKANYIRSGLMKTLKTPQIIIVNSANEIQADTNMMTGQKAPVIAVLANNNDSVGEVFANKMITLSQEVQGIKAFSMYYVPAFEKNIDELSATSLVYLMDRKINTEGRFENEILAEYKDKYCKTPSKYAVIGFDVVNDMLMRENTKGEIFKQISKPQTQLATKFEFSRIQRNGAYVNTGYRIVRLLR</sequence>
<feature type="domain" description="LysM" evidence="2">
    <location>
        <begin position="20"/>
        <end position="64"/>
    </location>
</feature>
<proteinExistence type="predicted"/>
<feature type="chain" id="PRO_5016720380" evidence="1">
    <location>
        <begin position="19"/>
        <end position="549"/>
    </location>
</feature>
<organism evidence="3 4">
    <name type="scientific">Chryseobacterium lacus</name>
    <dbReference type="NCBI Taxonomy" id="2058346"/>
    <lineage>
        <taxon>Bacteria</taxon>
        <taxon>Pseudomonadati</taxon>
        <taxon>Bacteroidota</taxon>
        <taxon>Flavobacteriia</taxon>
        <taxon>Flavobacteriales</taxon>
        <taxon>Weeksellaceae</taxon>
        <taxon>Chryseobacterium group</taxon>
        <taxon>Chryseobacterium</taxon>
    </lineage>
</organism>
<accession>A0A368N263</accession>
<dbReference type="SUPFAM" id="SSF54106">
    <property type="entry name" value="LysM domain"/>
    <property type="match status" value="3"/>
</dbReference>
<dbReference type="Gene3D" id="3.40.50.2300">
    <property type="match status" value="2"/>
</dbReference>
<feature type="domain" description="LysM" evidence="2">
    <location>
        <begin position="161"/>
        <end position="204"/>
    </location>
</feature>
<dbReference type="PANTHER" id="PTHR33734">
    <property type="entry name" value="LYSM DOMAIN-CONTAINING GPI-ANCHORED PROTEIN 2"/>
    <property type="match status" value="1"/>
</dbReference>
<feature type="domain" description="LysM" evidence="2">
    <location>
        <begin position="74"/>
        <end position="117"/>
    </location>
</feature>
<dbReference type="OrthoDB" id="2149800at2"/>
<dbReference type="EMBL" id="QPIE01000002">
    <property type="protein sequence ID" value="RCU44173.1"/>
    <property type="molecule type" value="Genomic_DNA"/>
</dbReference>
<dbReference type="PROSITE" id="PS51782">
    <property type="entry name" value="LYSM"/>
    <property type="match status" value="3"/>
</dbReference>
<keyword evidence="1" id="KW-0732">Signal</keyword>
<dbReference type="Pfam" id="PF01476">
    <property type="entry name" value="LysM"/>
    <property type="match status" value="3"/>
</dbReference>